<comment type="catalytic activity">
    <reaction evidence="1">
        <text>a uridine in RNA = a pseudouridine in RNA</text>
        <dbReference type="Rhea" id="RHEA:48348"/>
        <dbReference type="Rhea" id="RHEA-COMP:12068"/>
        <dbReference type="Rhea" id="RHEA-COMP:12069"/>
        <dbReference type="ChEBI" id="CHEBI:65314"/>
        <dbReference type="ChEBI" id="CHEBI:65315"/>
    </reaction>
</comment>
<dbReference type="CDD" id="cd02869">
    <property type="entry name" value="PseudoU_synth_RluA_like"/>
    <property type="match status" value="1"/>
</dbReference>
<sequence length="238" mass="26804">MEVKKLEELNIVYEDNHLLAAVKPAGVPAQGDESGDKDMLTLLKEYLKVKYEKPGEAYLGLVHRLDRPTGGVMVFAKTSKAAARLSESMREGLFEKTYLCVTCGVPKEKKGELVHYLKKNERTNTVSVVPMLTEGAKKAELFYEVLEECQGFALVKVKLGTGRSHQIRVQMATLKCPLFGDRRYGGDPKTFKHGLALWATRISFPHPTEEKRMTFLVYPPADEVPWSAFDINYHLAKI</sequence>
<accession>A0A9D1MN36</accession>
<dbReference type="GO" id="GO:0009982">
    <property type="term" value="F:pseudouridine synthase activity"/>
    <property type="evidence" value="ECO:0007669"/>
    <property type="project" value="InterPro"/>
</dbReference>
<evidence type="ECO:0000313" key="7">
    <source>
        <dbReference type="EMBL" id="HIU63356.1"/>
    </source>
</evidence>
<dbReference type="PANTHER" id="PTHR21600">
    <property type="entry name" value="MITOCHONDRIAL RNA PSEUDOURIDINE SYNTHASE"/>
    <property type="match status" value="1"/>
</dbReference>
<dbReference type="PANTHER" id="PTHR21600:SF83">
    <property type="entry name" value="PSEUDOURIDYLATE SYNTHASE RPUSD4, MITOCHONDRIAL"/>
    <property type="match status" value="1"/>
</dbReference>
<evidence type="ECO:0000256" key="5">
    <source>
        <dbReference type="ARBA" id="ARBA00033164"/>
    </source>
</evidence>
<evidence type="ECO:0000256" key="2">
    <source>
        <dbReference type="ARBA" id="ARBA00010876"/>
    </source>
</evidence>
<organism evidence="7 8">
    <name type="scientific">Candidatus Caccalectryoclostridium excrementigallinarum</name>
    <dbReference type="NCBI Taxonomy" id="2840710"/>
    <lineage>
        <taxon>Bacteria</taxon>
        <taxon>Bacillati</taxon>
        <taxon>Bacillota</taxon>
        <taxon>Clostridia</taxon>
        <taxon>Christensenellales</taxon>
        <taxon>Christensenellaceae</taxon>
        <taxon>Christensenellaceae incertae sedis</taxon>
        <taxon>Candidatus Caccalectryoclostridium</taxon>
    </lineage>
</organism>
<reference evidence="7" key="1">
    <citation type="submission" date="2020-10" db="EMBL/GenBank/DDBJ databases">
        <authorList>
            <person name="Gilroy R."/>
        </authorList>
    </citation>
    <scope>NUCLEOTIDE SEQUENCE</scope>
    <source>
        <strain evidence="7">9366</strain>
    </source>
</reference>
<dbReference type="GO" id="GO:0003723">
    <property type="term" value="F:RNA binding"/>
    <property type="evidence" value="ECO:0007669"/>
    <property type="project" value="InterPro"/>
</dbReference>
<dbReference type="Proteomes" id="UP000824145">
    <property type="component" value="Unassembled WGS sequence"/>
</dbReference>
<gene>
    <name evidence="7" type="ORF">IAB07_06285</name>
</gene>
<feature type="domain" description="Pseudouridine synthase RsuA/RluA-like" evidence="6">
    <location>
        <begin position="17"/>
        <end position="172"/>
    </location>
</feature>
<evidence type="ECO:0000256" key="3">
    <source>
        <dbReference type="ARBA" id="ARBA00023235"/>
    </source>
</evidence>
<evidence type="ECO:0000256" key="1">
    <source>
        <dbReference type="ARBA" id="ARBA00000073"/>
    </source>
</evidence>
<name>A0A9D1MN36_9FIRM</name>
<evidence type="ECO:0000259" key="6">
    <source>
        <dbReference type="Pfam" id="PF00849"/>
    </source>
</evidence>
<proteinExistence type="inferred from homology"/>
<evidence type="ECO:0000313" key="8">
    <source>
        <dbReference type="Proteomes" id="UP000824145"/>
    </source>
</evidence>
<dbReference type="Pfam" id="PF00849">
    <property type="entry name" value="PseudoU_synth_2"/>
    <property type="match status" value="1"/>
</dbReference>
<dbReference type="GO" id="GO:0001522">
    <property type="term" value="P:pseudouridine synthesis"/>
    <property type="evidence" value="ECO:0007669"/>
    <property type="project" value="InterPro"/>
</dbReference>
<keyword evidence="3" id="KW-0413">Isomerase</keyword>
<dbReference type="InterPro" id="IPR020103">
    <property type="entry name" value="PsdUridine_synth_cat_dom_sf"/>
</dbReference>
<comment type="caution">
    <text evidence="7">The sequence shown here is derived from an EMBL/GenBank/DDBJ whole genome shotgun (WGS) entry which is preliminary data.</text>
</comment>
<dbReference type="Gene3D" id="3.30.2350.10">
    <property type="entry name" value="Pseudouridine synthase"/>
    <property type="match status" value="1"/>
</dbReference>
<reference evidence="7" key="2">
    <citation type="journal article" date="2021" name="PeerJ">
        <title>Extensive microbial diversity within the chicken gut microbiome revealed by metagenomics and culture.</title>
        <authorList>
            <person name="Gilroy R."/>
            <person name="Ravi A."/>
            <person name="Getino M."/>
            <person name="Pursley I."/>
            <person name="Horton D.L."/>
            <person name="Alikhan N.F."/>
            <person name="Baker D."/>
            <person name="Gharbi K."/>
            <person name="Hall N."/>
            <person name="Watson M."/>
            <person name="Adriaenssens E.M."/>
            <person name="Foster-Nyarko E."/>
            <person name="Jarju S."/>
            <person name="Secka A."/>
            <person name="Antonio M."/>
            <person name="Oren A."/>
            <person name="Chaudhuri R.R."/>
            <person name="La Ragione R."/>
            <person name="Hildebrand F."/>
            <person name="Pallen M.J."/>
        </authorList>
    </citation>
    <scope>NUCLEOTIDE SEQUENCE</scope>
    <source>
        <strain evidence="7">9366</strain>
    </source>
</reference>
<dbReference type="InterPro" id="IPR006145">
    <property type="entry name" value="PsdUridine_synth_RsuA/RluA"/>
</dbReference>
<protein>
    <recommendedName>
        <fullName evidence="4">RNA pseudouridylate synthase</fullName>
    </recommendedName>
    <alternativeName>
        <fullName evidence="5">RNA-uridine isomerase</fullName>
    </alternativeName>
</protein>
<dbReference type="EMBL" id="DVNJ01000032">
    <property type="protein sequence ID" value="HIU63356.1"/>
    <property type="molecule type" value="Genomic_DNA"/>
</dbReference>
<dbReference type="GO" id="GO:0140098">
    <property type="term" value="F:catalytic activity, acting on RNA"/>
    <property type="evidence" value="ECO:0007669"/>
    <property type="project" value="UniProtKB-ARBA"/>
</dbReference>
<evidence type="ECO:0000256" key="4">
    <source>
        <dbReference type="ARBA" id="ARBA00031870"/>
    </source>
</evidence>
<dbReference type="SUPFAM" id="SSF55120">
    <property type="entry name" value="Pseudouridine synthase"/>
    <property type="match status" value="1"/>
</dbReference>
<dbReference type="InterPro" id="IPR050188">
    <property type="entry name" value="RluA_PseudoU_synthase"/>
</dbReference>
<comment type="similarity">
    <text evidence="2">Belongs to the pseudouridine synthase RluA family.</text>
</comment>
<dbReference type="AlphaFoldDB" id="A0A9D1MN36"/>
<dbReference type="GO" id="GO:0006396">
    <property type="term" value="P:RNA processing"/>
    <property type="evidence" value="ECO:0007669"/>
    <property type="project" value="UniProtKB-ARBA"/>
</dbReference>